<dbReference type="Proteomes" id="UP000024404">
    <property type="component" value="Unassembled WGS sequence"/>
</dbReference>
<keyword evidence="1" id="KW-0812">Transmembrane</keyword>
<reference evidence="3" key="1">
    <citation type="submission" date="2013-10" db="EMBL/GenBank/DDBJ databases">
        <title>Genome sequencing of Onchocerca volvulus.</title>
        <authorList>
            <person name="Cotton J."/>
            <person name="Tsai J."/>
            <person name="Stanley E."/>
            <person name="Tracey A."/>
            <person name="Holroyd N."/>
            <person name="Lustigman S."/>
            <person name="Berriman M."/>
        </authorList>
    </citation>
    <scope>NUCLEOTIDE SEQUENCE</scope>
</reference>
<sequence length="53" mass="6451">MKQNLKHLRWNYWALFFQTKYCILAVMSFGIFFVVVFFTQAFYTVQEMISISI</sequence>
<organism evidence="2 3">
    <name type="scientific">Onchocerca volvulus</name>
    <dbReference type="NCBI Taxonomy" id="6282"/>
    <lineage>
        <taxon>Eukaryota</taxon>
        <taxon>Metazoa</taxon>
        <taxon>Ecdysozoa</taxon>
        <taxon>Nematoda</taxon>
        <taxon>Chromadorea</taxon>
        <taxon>Rhabditida</taxon>
        <taxon>Spirurina</taxon>
        <taxon>Spiruromorpha</taxon>
        <taxon>Filarioidea</taxon>
        <taxon>Onchocercidae</taxon>
        <taxon>Onchocerca</taxon>
    </lineage>
</organism>
<protein>
    <submittedName>
        <fullName evidence="2">Uncharacterized protein</fullName>
    </submittedName>
</protein>
<dbReference type="EnsemblMetazoa" id="OVOC7171.1">
    <property type="protein sequence ID" value="OVOC7171.1"/>
    <property type="gene ID" value="WBGene00243980"/>
</dbReference>
<accession>A0A8R1TXW2</accession>
<reference evidence="2" key="2">
    <citation type="submission" date="2022-06" db="UniProtKB">
        <authorList>
            <consortium name="EnsemblMetazoa"/>
        </authorList>
    </citation>
    <scope>IDENTIFICATION</scope>
</reference>
<evidence type="ECO:0000256" key="1">
    <source>
        <dbReference type="SAM" id="Phobius"/>
    </source>
</evidence>
<keyword evidence="1" id="KW-1133">Transmembrane helix</keyword>
<feature type="transmembrane region" description="Helical" evidence="1">
    <location>
        <begin position="21"/>
        <end position="43"/>
    </location>
</feature>
<evidence type="ECO:0000313" key="2">
    <source>
        <dbReference type="EnsemblMetazoa" id="OVOC7171.1"/>
    </source>
</evidence>
<dbReference type="AlphaFoldDB" id="A0A8R1TXW2"/>
<dbReference type="EMBL" id="CMVM020000191">
    <property type="status" value="NOT_ANNOTATED_CDS"/>
    <property type="molecule type" value="Genomic_DNA"/>
</dbReference>
<name>A0A8R1TXW2_ONCVO</name>
<keyword evidence="1" id="KW-0472">Membrane</keyword>
<evidence type="ECO:0000313" key="3">
    <source>
        <dbReference type="Proteomes" id="UP000024404"/>
    </source>
</evidence>
<keyword evidence="3" id="KW-1185">Reference proteome</keyword>
<proteinExistence type="predicted"/>